<protein>
    <submittedName>
        <fullName evidence="7">Aminotransferase class I/II-fold pyridoxal phosphate-dependent enzyme</fullName>
    </submittedName>
</protein>
<accession>A0ABS6YJ89</accession>
<dbReference type="Proteomes" id="UP001197114">
    <property type="component" value="Unassembled WGS sequence"/>
</dbReference>
<keyword evidence="2" id="KW-0663">Pyridoxal phosphate</keyword>
<dbReference type="EMBL" id="WMBF01000048">
    <property type="protein sequence ID" value="MBW5421450.1"/>
    <property type="molecule type" value="Genomic_DNA"/>
</dbReference>
<dbReference type="PANTHER" id="PTHR46577">
    <property type="entry name" value="HTH-TYPE TRANSCRIPTIONAL REGULATORY PROTEIN GABR"/>
    <property type="match status" value="1"/>
</dbReference>
<dbReference type="PRINTS" id="PR00035">
    <property type="entry name" value="HTHGNTR"/>
</dbReference>
<evidence type="ECO:0000256" key="2">
    <source>
        <dbReference type="ARBA" id="ARBA00022898"/>
    </source>
</evidence>
<name>A0ABS6YJ89_9ACTN</name>
<comment type="similarity">
    <text evidence="1">In the C-terminal section; belongs to the class-I pyridoxal-phosphate-dependent aminotransferase family.</text>
</comment>
<dbReference type="SUPFAM" id="SSF46785">
    <property type="entry name" value="Winged helix' DNA-binding domain"/>
    <property type="match status" value="1"/>
</dbReference>
<evidence type="ECO:0000256" key="4">
    <source>
        <dbReference type="ARBA" id="ARBA00023125"/>
    </source>
</evidence>
<dbReference type="Gene3D" id="1.10.10.10">
    <property type="entry name" value="Winged helix-like DNA-binding domain superfamily/Winged helix DNA-binding domain"/>
    <property type="match status" value="1"/>
</dbReference>
<keyword evidence="4" id="KW-0238">DNA-binding</keyword>
<keyword evidence="7" id="KW-0808">Transferase</keyword>
<keyword evidence="7" id="KW-0032">Aminotransferase</keyword>
<dbReference type="SMART" id="SM00345">
    <property type="entry name" value="HTH_GNTR"/>
    <property type="match status" value="1"/>
</dbReference>
<dbReference type="PANTHER" id="PTHR46577:SF1">
    <property type="entry name" value="HTH-TYPE TRANSCRIPTIONAL REGULATORY PROTEIN GABR"/>
    <property type="match status" value="1"/>
</dbReference>
<dbReference type="Gene3D" id="3.40.640.10">
    <property type="entry name" value="Type I PLP-dependent aspartate aminotransferase-like (Major domain)"/>
    <property type="match status" value="1"/>
</dbReference>
<comment type="caution">
    <text evidence="7">The sequence shown here is derived from an EMBL/GenBank/DDBJ whole genome shotgun (WGS) entry which is preliminary data.</text>
</comment>
<evidence type="ECO:0000256" key="1">
    <source>
        <dbReference type="ARBA" id="ARBA00005384"/>
    </source>
</evidence>
<dbReference type="InterPro" id="IPR015424">
    <property type="entry name" value="PyrdxlP-dep_Trfase"/>
</dbReference>
<dbReference type="Pfam" id="PF00392">
    <property type="entry name" value="GntR"/>
    <property type="match status" value="1"/>
</dbReference>
<dbReference type="CDD" id="cd00609">
    <property type="entry name" value="AAT_like"/>
    <property type="match status" value="1"/>
</dbReference>
<reference evidence="7 8" key="1">
    <citation type="submission" date="2019-11" db="EMBL/GenBank/DDBJ databases">
        <authorList>
            <person name="Ay H."/>
        </authorList>
    </citation>
    <scope>NUCLEOTIDE SEQUENCE [LARGE SCALE GENOMIC DNA]</scope>
    <source>
        <strain evidence="7 8">BG9H</strain>
    </source>
</reference>
<dbReference type="InterPro" id="IPR004839">
    <property type="entry name" value="Aminotransferase_I/II_large"/>
</dbReference>
<dbReference type="InterPro" id="IPR051446">
    <property type="entry name" value="HTH_trans_reg/aminotransferase"/>
</dbReference>
<evidence type="ECO:0000313" key="7">
    <source>
        <dbReference type="EMBL" id="MBW5421450.1"/>
    </source>
</evidence>
<dbReference type="SUPFAM" id="SSF53383">
    <property type="entry name" value="PLP-dependent transferases"/>
    <property type="match status" value="1"/>
</dbReference>
<dbReference type="Gene3D" id="3.90.1150.10">
    <property type="entry name" value="Aspartate Aminotransferase, domain 1"/>
    <property type="match status" value="1"/>
</dbReference>
<evidence type="ECO:0000313" key="8">
    <source>
        <dbReference type="Proteomes" id="UP001197114"/>
    </source>
</evidence>
<keyword evidence="8" id="KW-1185">Reference proteome</keyword>
<gene>
    <name evidence="7" type="ORF">GKQ77_07695</name>
</gene>
<organism evidence="7 8">
    <name type="scientific">Streptomyces anatolicus</name>
    <dbReference type="NCBI Taxonomy" id="2675858"/>
    <lineage>
        <taxon>Bacteria</taxon>
        <taxon>Bacillati</taxon>
        <taxon>Actinomycetota</taxon>
        <taxon>Actinomycetes</taxon>
        <taxon>Kitasatosporales</taxon>
        <taxon>Streptomycetaceae</taxon>
        <taxon>Streptomyces</taxon>
    </lineage>
</organism>
<keyword evidence="3" id="KW-0805">Transcription regulation</keyword>
<dbReference type="GO" id="GO:0008483">
    <property type="term" value="F:transaminase activity"/>
    <property type="evidence" value="ECO:0007669"/>
    <property type="project" value="UniProtKB-KW"/>
</dbReference>
<dbReference type="InterPro" id="IPR036390">
    <property type="entry name" value="WH_DNA-bd_sf"/>
</dbReference>
<sequence length="486" mass="50972">MRSEVDRVWTASELAEILGDWAGGPGPLYRGLAGALLAAVEAGDVAFGERLPAERDLARGLRVSRATITAAYGLLRERGVLDSRRGSGSRVASRPPSWAKAPAGTAAVVRRLAAGPGGVISLAGAGEAVSGDLAAELAAVAAEDLPGLVAAGGYHPRGLPALRDALADRYTAEGLPTDPGQILVTTGATQAISLVSGLFLRRRSTVVVESPGWPGCLDAFRAAGARLAPVALDEEGARVDGVAEAFAARPSLAYLMPTFHNPTGTLMTESRRRRIGQLADRHGVPVLEDNAYCTTLGGTVPAPLAAYAPPGATVLTVDSLTKRVWAGLRVGWVRAATPVVDRLAQLKTLADLGSPVIDQALAVRLLRRPPAGPTEAQARLAHLEGLLRARLPEWRWHTPDGGSALWVRLPEADGREFAQLALREGVEVVPGEPGHTDHIRIPFLYPDTTLAELAGRLARAWAAHGRRSRAARGSARPVSGNRDARA</sequence>
<dbReference type="InterPro" id="IPR015421">
    <property type="entry name" value="PyrdxlP-dep_Trfase_major"/>
</dbReference>
<dbReference type="InterPro" id="IPR036388">
    <property type="entry name" value="WH-like_DNA-bd_sf"/>
</dbReference>
<dbReference type="Pfam" id="PF00155">
    <property type="entry name" value="Aminotran_1_2"/>
    <property type="match status" value="1"/>
</dbReference>
<dbReference type="InterPro" id="IPR015422">
    <property type="entry name" value="PyrdxlP-dep_Trfase_small"/>
</dbReference>
<evidence type="ECO:0000256" key="3">
    <source>
        <dbReference type="ARBA" id="ARBA00023015"/>
    </source>
</evidence>
<dbReference type="PROSITE" id="PS50949">
    <property type="entry name" value="HTH_GNTR"/>
    <property type="match status" value="1"/>
</dbReference>
<keyword evidence="5" id="KW-0804">Transcription</keyword>
<feature type="domain" description="HTH gntR-type" evidence="6">
    <location>
        <begin position="26"/>
        <end position="94"/>
    </location>
</feature>
<evidence type="ECO:0000256" key="5">
    <source>
        <dbReference type="ARBA" id="ARBA00023163"/>
    </source>
</evidence>
<dbReference type="InterPro" id="IPR000524">
    <property type="entry name" value="Tscrpt_reg_HTH_GntR"/>
</dbReference>
<proteinExistence type="inferred from homology"/>
<evidence type="ECO:0000259" key="6">
    <source>
        <dbReference type="PROSITE" id="PS50949"/>
    </source>
</evidence>
<dbReference type="CDD" id="cd07377">
    <property type="entry name" value="WHTH_GntR"/>
    <property type="match status" value="1"/>
</dbReference>